<dbReference type="Gene3D" id="3.60.21.70">
    <property type="entry name" value="PhoD-like phosphatase"/>
    <property type="match status" value="1"/>
</dbReference>
<dbReference type="InterPro" id="IPR052900">
    <property type="entry name" value="Phospholipid_Metab_Enz"/>
</dbReference>
<proteinExistence type="predicted"/>
<dbReference type="AlphaFoldDB" id="A0A318NV16"/>
<evidence type="ECO:0000313" key="3">
    <source>
        <dbReference type="EMBL" id="PYC76433.1"/>
    </source>
</evidence>
<dbReference type="InterPro" id="IPR029052">
    <property type="entry name" value="Metallo-depent_PP-like"/>
</dbReference>
<gene>
    <name evidence="3" type="ORF">C7C45_00080</name>
</gene>
<dbReference type="Pfam" id="PF09423">
    <property type="entry name" value="PhoD"/>
    <property type="match status" value="1"/>
</dbReference>
<dbReference type="InterPro" id="IPR032093">
    <property type="entry name" value="PhoD_N"/>
</dbReference>
<dbReference type="EMBL" id="PYBV01000001">
    <property type="protein sequence ID" value="PYC76433.1"/>
    <property type="molecule type" value="Genomic_DNA"/>
</dbReference>
<organism evidence="3 4">
    <name type="scientific">Micromonospora arborensis</name>
    <dbReference type="NCBI Taxonomy" id="2116518"/>
    <lineage>
        <taxon>Bacteria</taxon>
        <taxon>Bacillati</taxon>
        <taxon>Actinomycetota</taxon>
        <taxon>Actinomycetes</taxon>
        <taxon>Micromonosporales</taxon>
        <taxon>Micromonosporaceae</taxon>
        <taxon>Micromonospora</taxon>
    </lineage>
</organism>
<dbReference type="InterPro" id="IPR018946">
    <property type="entry name" value="PhoD-like_MPP"/>
</dbReference>
<evidence type="ECO:0000259" key="2">
    <source>
        <dbReference type="Pfam" id="PF16655"/>
    </source>
</evidence>
<dbReference type="InterPro" id="IPR038607">
    <property type="entry name" value="PhoD-like_sf"/>
</dbReference>
<dbReference type="Gene3D" id="2.60.40.380">
    <property type="entry name" value="Purple acid phosphatase-like, N-terminal"/>
    <property type="match status" value="1"/>
</dbReference>
<accession>A0A318NV16</accession>
<sequence length="550" mass="61255">MINDCRTNRVPSRGTLRVIPVEDPRPAARLARRRFLTVTGAATALAFATNLPGGSSASAATDRLPDDPFTLGIASGDPLPEAVVIWTRLAPRPYEPLGGMPYHAVEVEWQVASDERFRRIVRSGRATARPEYSYSVHVDVRGLQPSRQYWYRFKVGTYLSPVGRTRTTPAPGQRVDHLTFAVASCQSFPDGFYTAHQHIAAEDVDAVVFLGDYIYEYGVSASGGLRNLTDPVPNQFRTEADTLDRYRLQYALYKSDPDLRAAHQAAPWIPTWDDHEVQDNYAGLTSKSNAPVEDFLVRRASAYRAYWEHMPLRSPAPQGPNYMLYRRFTFGRLAELNVLDTRQYRADQASADGWKVDSEERRDPARALAGAQQQRWLLDGVRTSHATWNLLANQVIMSRMDQDPTAGDLYNMDAWDGYAAEQKVTLDGLAALRGRNPVVLTGDVHAAYALDMKRDFTDPASQTYGVELVATSISSGGNGSEISATGQKFLDSNPHLKLVNERRGYLRVRLTERELRADYRAVPYVDRNDAPVQTVSSFTVEAGNPGLHAA</sequence>
<dbReference type="PANTHER" id="PTHR43606:SF2">
    <property type="entry name" value="ALKALINE PHOSPHATASE FAMILY PROTEIN (AFU_ORTHOLOGUE AFUA_5G03860)"/>
    <property type="match status" value="1"/>
</dbReference>
<dbReference type="PROSITE" id="PS51318">
    <property type="entry name" value="TAT"/>
    <property type="match status" value="1"/>
</dbReference>
<comment type="caution">
    <text evidence="3">The sequence shown here is derived from an EMBL/GenBank/DDBJ whole genome shotgun (WGS) entry which is preliminary data.</text>
</comment>
<feature type="domain" description="PhoD-like phosphatase metallophosphatase" evidence="1">
    <location>
        <begin position="180"/>
        <end position="519"/>
    </location>
</feature>
<keyword evidence="4" id="KW-1185">Reference proteome</keyword>
<protein>
    <submittedName>
        <fullName evidence="3">Alkaline phosphatase</fullName>
    </submittedName>
</protein>
<feature type="domain" description="Phospholipase D N-terminal" evidence="2">
    <location>
        <begin position="71"/>
        <end position="167"/>
    </location>
</feature>
<dbReference type="CDD" id="cd07389">
    <property type="entry name" value="MPP_PhoD"/>
    <property type="match status" value="1"/>
</dbReference>
<name>A0A318NV16_9ACTN</name>
<dbReference type="OrthoDB" id="327733at2"/>
<reference evidence="3 4" key="1">
    <citation type="submission" date="2018-03" db="EMBL/GenBank/DDBJ databases">
        <title>Bioinformatic expansion and discovery of thiopeptide antibiotics.</title>
        <authorList>
            <person name="Schwalen C.J."/>
            <person name="Hudson G.A."/>
            <person name="Mitchell D.A."/>
        </authorList>
    </citation>
    <scope>NUCLEOTIDE SEQUENCE [LARGE SCALE GENOMIC DNA]</scope>
    <source>
        <strain evidence="3 4">NRRL 8041</strain>
    </source>
</reference>
<dbReference type="SUPFAM" id="SSF56300">
    <property type="entry name" value="Metallo-dependent phosphatases"/>
    <property type="match status" value="1"/>
</dbReference>
<dbReference type="Pfam" id="PF16655">
    <property type="entry name" value="PhoD_N"/>
    <property type="match status" value="1"/>
</dbReference>
<dbReference type="InterPro" id="IPR006311">
    <property type="entry name" value="TAT_signal"/>
</dbReference>
<evidence type="ECO:0000313" key="4">
    <source>
        <dbReference type="Proteomes" id="UP000248333"/>
    </source>
</evidence>
<dbReference type="Proteomes" id="UP000248333">
    <property type="component" value="Unassembled WGS sequence"/>
</dbReference>
<dbReference type="PANTHER" id="PTHR43606">
    <property type="entry name" value="PHOSPHATASE, PUTATIVE (AFU_ORTHOLOGUE AFUA_6G08710)-RELATED"/>
    <property type="match status" value="1"/>
</dbReference>
<evidence type="ECO:0000259" key="1">
    <source>
        <dbReference type="Pfam" id="PF09423"/>
    </source>
</evidence>